<name>A0A0C2CSM1_9BACT</name>
<evidence type="ECO:0000313" key="1">
    <source>
        <dbReference type="EMBL" id="KIG14171.1"/>
    </source>
</evidence>
<reference evidence="1 2" key="1">
    <citation type="submission" date="2014-12" db="EMBL/GenBank/DDBJ databases">
        <title>Genome assembly of Enhygromyxa salina DSM 15201.</title>
        <authorList>
            <person name="Sharma G."/>
            <person name="Subramanian S."/>
        </authorList>
    </citation>
    <scope>NUCLEOTIDE SEQUENCE [LARGE SCALE GENOMIC DNA]</scope>
    <source>
        <strain evidence="1 2">DSM 15201</strain>
    </source>
</reference>
<protein>
    <submittedName>
        <fullName evidence="1">Uncharacterized protein</fullName>
    </submittedName>
</protein>
<comment type="caution">
    <text evidence="1">The sequence shown here is derived from an EMBL/GenBank/DDBJ whole genome shotgun (WGS) entry which is preliminary data.</text>
</comment>
<accession>A0A0C2CSM1</accession>
<gene>
    <name evidence="1" type="ORF">DB30_07029</name>
</gene>
<dbReference type="Proteomes" id="UP000031599">
    <property type="component" value="Unassembled WGS sequence"/>
</dbReference>
<evidence type="ECO:0000313" key="2">
    <source>
        <dbReference type="Proteomes" id="UP000031599"/>
    </source>
</evidence>
<sequence length="154" mass="17245">MHEIILARLLASPLLREPAPLTEAAVIERFGLVDDGDTMEREGSRWSVYWDEPAWYEQIVAQEVAQTLIHQLVSSLETVRGDGTTSGERLVRQAVSDGWRTALKGRFGAPETRDQGWVAYTGRELLVSTKCSRVVANQLGDYRYVLATAVRNAR</sequence>
<organism evidence="1 2">
    <name type="scientific">Enhygromyxa salina</name>
    <dbReference type="NCBI Taxonomy" id="215803"/>
    <lineage>
        <taxon>Bacteria</taxon>
        <taxon>Pseudomonadati</taxon>
        <taxon>Myxococcota</taxon>
        <taxon>Polyangia</taxon>
        <taxon>Nannocystales</taxon>
        <taxon>Nannocystaceae</taxon>
        <taxon>Enhygromyxa</taxon>
    </lineage>
</organism>
<dbReference type="AlphaFoldDB" id="A0A0C2CSM1"/>
<proteinExistence type="predicted"/>
<dbReference type="EMBL" id="JMCC02000077">
    <property type="protein sequence ID" value="KIG14171.1"/>
    <property type="molecule type" value="Genomic_DNA"/>
</dbReference>